<name>A0A9J2PER8_ASCLU</name>
<organism evidence="1 2">
    <name type="scientific">Ascaris lumbricoides</name>
    <name type="common">Giant roundworm</name>
    <dbReference type="NCBI Taxonomy" id="6252"/>
    <lineage>
        <taxon>Eukaryota</taxon>
        <taxon>Metazoa</taxon>
        <taxon>Ecdysozoa</taxon>
        <taxon>Nematoda</taxon>
        <taxon>Chromadorea</taxon>
        <taxon>Rhabditida</taxon>
        <taxon>Spirurina</taxon>
        <taxon>Ascaridomorpha</taxon>
        <taxon>Ascaridoidea</taxon>
        <taxon>Ascarididae</taxon>
        <taxon>Ascaris</taxon>
    </lineage>
</organism>
<protein>
    <submittedName>
        <fullName evidence="2">Uncharacterized protein</fullName>
    </submittedName>
</protein>
<keyword evidence="1" id="KW-1185">Reference proteome</keyword>
<evidence type="ECO:0000313" key="2">
    <source>
        <dbReference type="WBParaSite" id="ALUE_0000784401-mRNA-1"/>
    </source>
</evidence>
<reference evidence="2" key="1">
    <citation type="submission" date="2023-03" db="UniProtKB">
        <authorList>
            <consortium name="WormBaseParasite"/>
        </authorList>
    </citation>
    <scope>IDENTIFICATION</scope>
</reference>
<proteinExistence type="predicted"/>
<sequence>MQIRISVCNFIVVDGNQFIVGNAILMEMHSLLS</sequence>
<dbReference type="WBParaSite" id="ALUE_0000784401-mRNA-1">
    <property type="protein sequence ID" value="ALUE_0000784401-mRNA-1"/>
    <property type="gene ID" value="ALUE_0000784401"/>
</dbReference>
<dbReference type="Proteomes" id="UP000036681">
    <property type="component" value="Unplaced"/>
</dbReference>
<accession>A0A9J2PER8</accession>
<evidence type="ECO:0000313" key="1">
    <source>
        <dbReference type="Proteomes" id="UP000036681"/>
    </source>
</evidence>
<dbReference type="AlphaFoldDB" id="A0A9J2PER8"/>